<evidence type="ECO:0000313" key="4">
    <source>
        <dbReference type="Proteomes" id="UP000032673"/>
    </source>
</evidence>
<evidence type="ECO:0000256" key="1">
    <source>
        <dbReference type="SAM" id="SignalP"/>
    </source>
</evidence>
<gene>
    <name evidence="2" type="ORF">Abin_060_052</name>
    <name evidence="3" type="ORF">AIN02nite_11160</name>
</gene>
<feature type="chain" id="PRO_5027071399" description="Lipocalin-like domain-containing protein" evidence="1">
    <location>
        <begin position="27"/>
        <end position="138"/>
    </location>
</feature>
<feature type="signal peptide" evidence="1">
    <location>
        <begin position="1"/>
        <end position="26"/>
    </location>
</feature>
<evidence type="ECO:0008006" key="6">
    <source>
        <dbReference type="Google" id="ProtNLM"/>
    </source>
</evidence>
<reference evidence="2 4" key="1">
    <citation type="submission" date="2012-11" db="EMBL/GenBank/DDBJ databases">
        <title>Whole genome sequence of Acetobacter indonesiensis 5H-1.</title>
        <authorList>
            <person name="Azuma Y."/>
            <person name="Higashiura N."/>
            <person name="Hirakawa H."/>
            <person name="Matsushita K."/>
        </authorList>
    </citation>
    <scope>NUCLEOTIDE SEQUENCE [LARGE SCALE GENOMIC DNA]</scope>
    <source>
        <strain evidence="2 4">5H-1</strain>
    </source>
</reference>
<keyword evidence="4" id="KW-1185">Reference proteome</keyword>
<dbReference type="Proteomes" id="UP000321104">
    <property type="component" value="Unassembled WGS sequence"/>
</dbReference>
<dbReference type="EMBL" id="BJXQ01000005">
    <property type="protein sequence ID" value="GEN03091.1"/>
    <property type="molecule type" value="Genomic_DNA"/>
</dbReference>
<keyword evidence="1" id="KW-0732">Signal</keyword>
<dbReference type="RefSeq" id="WP_048847477.1">
    <property type="nucleotide sequence ID" value="NZ_BAMW01000057.1"/>
</dbReference>
<sequence length="138" mass="14440">MKSLSVFSFACAVSLATAALFPAAQAASTAAPALADAHTQYPTSLFEGQWAIMAMSPVSVAANKAVGPAARLLVTLPEALKKIVGQDKFSLSRQSGTSWSAKQGDLTVTFSLISENSAQLQVKGTGNHKLDLPLYRDN</sequence>
<dbReference type="Proteomes" id="UP000032673">
    <property type="component" value="Unassembled WGS sequence"/>
</dbReference>
<evidence type="ECO:0000313" key="3">
    <source>
        <dbReference type="EMBL" id="GEN03091.1"/>
    </source>
</evidence>
<evidence type="ECO:0000313" key="2">
    <source>
        <dbReference type="EMBL" id="GAN64215.1"/>
    </source>
</evidence>
<name>A0A6N3T1K4_9PROT</name>
<proteinExistence type="predicted"/>
<accession>A0A6N3T1K4</accession>
<dbReference type="EMBL" id="BAMW01000057">
    <property type="protein sequence ID" value="GAN64215.1"/>
    <property type="molecule type" value="Genomic_DNA"/>
</dbReference>
<organism evidence="3 5">
    <name type="scientific">Acetobacter indonesiensis</name>
    <dbReference type="NCBI Taxonomy" id="104101"/>
    <lineage>
        <taxon>Bacteria</taxon>
        <taxon>Pseudomonadati</taxon>
        <taxon>Pseudomonadota</taxon>
        <taxon>Alphaproteobacteria</taxon>
        <taxon>Acetobacterales</taxon>
        <taxon>Acetobacteraceae</taxon>
        <taxon>Acetobacter</taxon>
    </lineage>
</organism>
<evidence type="ECO:0000313" key="5">
    <source>
        <dbReference type="Proteomes" id="UP000321104"/>
    </source>
</evidence>
<dbReference type="AlphaFoldDB" id="A0A6N3T1K4"/>
<reference evidence="3 5" key="2">
    <citation type="submission" date="2019-07" db="EMBL/GenBank/DDBJ databases">
        <title>Whole genome shotgun sequence of Acetobacter indonesiensis NBRC 16471.</title>
        <authorList>
            <person name="Hosoyama A."/>
            <person name="Uohara A."/>
            <person name="Ohji S."/>
            <person name="Ichikawa N."/>
        </authorList>
    </citation>
    <scope>NUCLEOTIDE SEQUENCE [LARGE SCALE GENOMIC DNA]</scope>
    <source>
        <strain evidence="3 5">NBRC 16471</strain>
    </source>
</reference>
<comment type="caution">
    <text evidence="3">The sequence shown here is derived from an EMBL/GenBank/DDBJ whole genome shotgun (WGS) entry which is preliminary data.</text>
</comment>
<protein>
    <recommendedName>
        <fullName evidence="6">Lipocalin-like domain-containing protein</fullName>
    </recommendedName>
</protein>